<evidence type="ECO:0000313" key="2">
    <source>
        <dbReference type="Proteomes" id="UP000199666"/>
    </source>
</evidence>
<reference evidence="1 2" key="1">
    <citation type="submission" date="2016-10" db="EMBL/GenBank/DDBJ databases">
        <authorList>
            <person name="de Groot N.N."/>
        </authorList>
    </citation>
    <scope>NUCLEOTIDE SEQUENCE [LARGE SCALE GENOMIC DNA]</scope>
    <source>
        <strain evidence="1 2">DSM 18684</strain>
    </source>
</reference>
<dbReference type="InterPro" id="IPR003329">
    <property type="entry name" value="Cytidylyl_trans"/>
</dbReference>
<protein>
    <submittedName>
        <fullName evidence="1">Spore coat polysaccharide biosynthesis protein SpsF</fullName>
    </submittedName>
</protein>
<dbReference type="Gene3D" id="3.90.550.10">
    <property type="entry name" value="Spore Coat Polysaccharide Biosynthesis Protein SpsA, Chain A"/>
    <property type="match status" value="1"/>
</dbReference>
<dbReference type="GO" id="GO:0005829">
    <property type="term" value="C:cytosol"/>
    <property type="evidence" value="ECO:0007669"/>
    <property type="project" value="TreeGrafter"/>
</dbReference>
<dbReference type="PANTHER" id="PTHR42866:SF1">
    <property type="entry name" value="SPORE COAT POLYSACCHARIDE BIOSYNTHESIS PROTEIN SPSF"/>
    <property type="match status" value="1"/>
</dbReference>
<dbReference type="RefSeq" id="WP_090991799.1">
    <property type="nucleotide sequence ID" value="NZ_FOPP01000001.1"/>
</dbReference>
<dbReference type="PANTHER" id="PTHR42866">
    <property type="entry name" value="3-DEOXY-MANNO-OCTULOSONATE CYTIDYLYLTRANSFERASE"/>
    <property type="match status" value="1"/>
</dbReference>
<gene>
    <name evidence="1" type="ORF">SAMN04489864_101320</name>
</gene>
<proteinExistence type="predicted"/>
<name>A0A1I2TJM3_9SPHI</name>
<dbReference type="OrthoDB" id="9815559at2"/>
<organism evidence="1 2">
    <name type="scientific">Pedobacter insulae</name>
    <dbReference type="NCBI Taxonomy" id="414048"/>
    <lineage>
        <taxon>Bacteria</taxon>
        <taxon>Pseudomonadati</taxon>
        <taxon>Bacteroidota</taxon>
        <taxon>Sphingobacteriia</taxon>
        <taxon>Sphingobacteriales</taxon>
        <taxon>Sphingobacteriaceae</taxon>
        <taxon>Pedobacter</taxon>
    </lineage>
</organism>
<dbReference type="AlphaFoldDB" id="A0A1I2TJM3"/>
<dbReference type="STRING" id="414048.SAMN04489864_101320"/>
<dbReference type="Pfam" id="PF02348">
    <property type="entry name" value="CTP_transf_3"/>
    <property type="match status" value="1"/>
</dbReference>
<keyword evidence="2" id="KW-1185">Reference proteome</keyword>
<dbReference type="Proteomes" id="UP000199666">
    <property type="component" value="Unassembled WGS sequence"/>
</dbReference>
<sequence length="281" mass="32242">MAAGQQNKIALVIQARMRSTRLPGKILLPIPLGSGKPLLSWVIDELKAFSLANDIFIATSTNLENDLLVSYCIDNKIQCYRGEEDNVLSRFISIANMGPYNCIVRLTADNPIIDIDILERVVMRHLNNGNDYTKTEDLPVGMNFEVVATSALLDLQKYKLSLDDEEHVTMFIRNNEQYKKEIYPIADYKHLKGLRLTIDYASDYTLISSLLSQCINDDKLKGIQIVERAFNKYPWIFESNGGNFQKKQYLDLDEELREARAFLENHDFKRVAKILKVKNED</sequence>
<dbReference type="InterPro" id="IPR029044">
    <property type="entry name" value="Nucleotide-diphossugar_trans"/>
</dbReference>
<accession>A0A1I2TJM3</accession>
<evidence type="ECO:0000313" key="1">
    <source>
        <dbReference type="EMBL" id="SFG62551.1"/>
    </source>
</evidence>
<dbReference type="EMBL" id="FOPP01000001">
    <property type="protein sequence ID" value="SFG62551.1"/>
    <property type="molecule type" value="Genomic_DNA"/>
</dbReference>
<dbReference type="SUPFAM" id="SSF53448">
    <property type="entry name" value="Nucleotide-diphospho-sugar transferases"/>
    <property type="match status" value="1"/>
</dbReference>